<accession>A0A9Q1BXF9</accession>
<evidence type="ECO:0000313" key="9">
    <source>
        <dbReference type="Proteomes" id="UP001152320"/>
    </source>
</evidence>
<keyword evidence="9" id="KW-1185">Reference proteome</keyword>
<dbReference type="InterPro" id="IPR036772">
    <property type="entry name" value="SRCR-like_dom_sf"/>
</dbReference>
<evidence type="ECO:0000256" key="6">
    <source>
        <dbReference type="PROSITE-ProRule" id="PRU00196"/>
    </source>
</evidence>
<feature type="disulfide bond" evidence="6">
    <location>
        <begin position="51"/>
        <end position="112"/>
    </location>
</feature>
<dbReference type="GO" id="GO:0016020">
    <property type="term" value="C:membrane"/>
    <property type="evidence" value="ECO:0007669"/>
    <property type="project" value="InterPro"/>
</dbReference>
<dbReference type="OrthoDB" id="536948at2759"/>
<evidence type="ECO:0000256" key="5">
    <source>
        <dbReference type="ARBA" id="ARBA00023180"/>
    </source>
</evidence>
<keyword evidence="5" id="KW-0325">Glycoprotein</keyword>
<gene>
    <name evidence="8" type="ORF">HOLleu_21174</name>
</gene>
<evidence type="ECO:0000256" key="1">
    <source>
        <dbReference type="ARBA" id="ARBA00022729"/>
    </source>
</evidence>
<evidence type="ECO:0000256" key="3">
    <source>
        <dbReference type="ARBA" id="ARBA00023157"/>
    </source>
</evidence>
<dbReference type="Pfam" id="PF00530">
    <property type="entry name" value="SRCR"/>
    <property type="match status" value="1"/>
</dbReference>
<feature type="disulfide bond" evidence="6">
    <location>
        <begin position="82"/>
        <end position="92"/>
    </location>
</feature>
<dbReference type="PANTHER" id="PTHR48071">
    <property type="entry name" value="SRCR DOMAIN-CONTAINING PROTEIN"/>
    <property type="match status" value="1"/>
</dbReference>
<name>A0A9Q1BXF9_HOLLE</name>
<evidence type="ECO:0000256" key="4">
    <source>
        <dbReference type="ARBA" id="ARBA00023170"/>
    </source>
</evidence>
<comment type="caution">
    <text evidence="8">The sequence shown here is derived from an EMBL/GenBank/DDBJ whole genome shotgun (WGS) entry which is preliminary data.</text>
</comment>
<proteinExistence type="predicted"/>
<protein>
    <recommendedName>
        <fullName evidence="7">SRCR domain-containing protein</fullName>
    </recommendedName>
</protein>
<dbReference type="EMBL" id="JAIZAY010000010">
    <property type="protein sequence ID" value="KAJ8034374.1"/>
    <property type="molecule type" value="Genomic_DNA"/>
</dbReference>
<dbReference type="FunFam" id="3.10.250.10:FF:000007">
    <property type="entry name" value="Soluble scavenger receptor cysteine-rich domain-containing protein SSC5D"/>
    <property type="match status" value="1"/>
</dbReference>
<reference evidence="8" key="1">
    <citation type="submission" date="2021-10" db="EMBL/GenBank/DDBJ databases">
        <title>Tropical sea cucumber genome reveals ecological adaptation and Cuvierian tubules defense mechanism.</title>
        <authorList>
            <person name="Chen T."/>
        </authorList>
    </citation>
    <scope>NUCLEOTIDE SEQUENCE</scope>
    <source>
        <strain evidence="8">Nanhai2018</strain>
        <tissue evidence="8">Muscle</tissue>
    </source>
</reference>
<organism evidence="8 9">
    <name type="scientific">Holothuria leucospilota</name>
    <name type="common">Black long sea cucumber</name>
    <name type="synonym">Mertensiothuria leucospilota</name>
    <dbReference type="NCBI Taxonomy" id="206669"/>
    <lineage>
        <taxon>Eukaryota</taxon>
        <taxon>Metazoa</taxon>
        <taxon>Echinodermata</taxon>
        <taxon>Eleutherozoa</taxon>
        <taxon>Echinozoa</taxon>
        <taxon>Holothuroidea</taxon>
        <taxon>Aspidochirotacea</taxon>
        <taxon>Aspidochirotida</taxon>
        <taxon>Holothuriidae</taxon>
        <taxon>Holothuria</taxon>
    </lineage>
</organism>
<sequence length="133" mass="14378">MLSRYTGDGIQGIRIADGLSNSSGRVEVFVNGAWGTVCDDSWDLPDAMVACKQLGYQAAIAVPRRAFFGNGTGPIWMDDVQCGGFEISLSKCSQPLLAKHNCHHSEDAGVVCGGKDTRVLFKETNRNYTYLGN</sequence>
<dbReference type="Proteomes" id="UP001152320">
    <property type="component" value="Chromosome 10"/>
</dbReference>
<dbReference type="AlphaFoldDB" id="A0A9Q1BXF9"/>
<dbReference type="PRINTS" id="PR00258">
    <property type="entry name" value="SPERACTRCPTR"/>
</dbReference>
<feature type="disulfide bond" evidence="6">
    <location>
        <begin position="38"/>
        <end position="102"/>
    </location>
</feature>
<dbReference type="Gene3D" id="3.10.250.10">
    <property type="entry name" value="SRCR-like domain"/>
    <property type="match status" value="1"/>
</dbReference>
<dbReference type="SUPFAM" id="SSF56487">
    <property type="entry name" value="SRCR-like"/>
    <property type="match status" value="1"/>
</dbReference>
<evidence type="ECO:0000313" key="8">
    <source>
        <dbReference type="EMBL" id="KAJ8034374.1"/>
    </source>
</evidence>
<dbReference type="PANTHER" id="PTHR48071:SF28">
    <property type="entry name" value="SRCR DOMAIN-CONTAINING PROTEIN"/>
    <property type="match status" value="1"/>
</dbReference>
<dbReference type="PROSITE" id="PS50287">
    <property type="entry name" value="SRCR_2"/>
    <property type="match status" value="1"/>
</dbReference>
<dbReference type="SMART" id="SM00202">
    <property type="entry name" value="SR"/>
    <property type="match status" value="1"/>
</dbReference>
<feature type="domain" description="SRCR" evidence="7">
    <location>
        <begin position="13"/>
        <end position="113"/>
    </location>
</feature>
<keyword evidence="1" id="KW-0732">Signal</keyword>
<keyword evidence="4" id="KW-0675">Receptor</keyword>
<keyword evidence="3 6" id="KW-1015">Disulfide bond</keyword>
<dbReference type="InterPro" id="IPR001190">
    <property type="entry name" value="SRCR"/>
</dbReference>
<dbReference type="PROSITE" id="PS00420">
    <property type="entry name" value="SRCR_1"/>
    <property type="match status" value="1"/>
</dbReference>
<keyword evidence="2" id="KW-0677">Repeat</keyword>
<evidence type="ECO:0000256" key="2">
    <source>
        <dbReference type="ARBA" id="ARBA00022737"/>
    </source>
</evidence>
<evidence type="ECO:0000259" key="7">
    <source>
        <dbReference type="PROSITE" id="PS50287"/>
    </source>
</evidence>